<gene>
    <name evidence="1" type="ORF">C2845_PM18G08110</name>
</gene>
<protein>
    <recommendedName>
        <fullName evidence="3">DDE Tnp4 domain-containing protein</fullName>
    </recommendedName>
</protein>
<proteinExistence type="predicted"/>
<dbReference type="Proteomes" id="UP000275267">
    <property type="component" value="Unassembled WGS sequence"/>
</dbReference>
<dbReference type="OrthoDB" id="1416748at2759"/>
<comment type="caution">
    <text evidence="1">The sequence shown here is derived from an EMBL/GenBank/DDBJ whole genome shotgun (WGS) entry which is preliminary data.</text>
</comment>
<evidence type="ECO:0000313" key="2">
    <source>
        <dbReference type="Proteomes" id="UP000275267"/>
    </source>
</evidence>
<accession>A0A3L6PG41</accession>
<dbReference type="EMBL" id="PQIB02000017">
    <property type="protein sequence ID" value="RLM57837.1"/>
    <property type="molecule type" value="Genomic_DNA"/>
</dbReference>
<dbReference type="AlphaFoldDB" id="A0A3L6PG41"/>
<name>A0A3L6PG41_PANMI</name>
<organism evidence="1 2">
    <name type="scientific">Panicum miliaceum</name>
    <name type="common">Proso millet</name>
    <name type="synonym">Broomcorn millet</name>
    <dbReference type="NCBI Taxonomy" id="4540"/>
    <lineage>
        <taxon>Eukaryota</taxon>
        <taxon>Viridiplantae</taxon>
        <taxon>Streptophyta</taxon>
        <taxon>Embryophyta</taxon>
        <taxon>Tracheophyta</taxon>
        <taxon>Spermatophyta</taxon>
        <taxon>Magnoliopsida</taxon>
        <taxon>Liliopsida</taxon>
        <taxon>Poales</taxon>
        <taxon>Poaceae</taxon>
        <taxon>PACMAD clade</taxon>
        <taxon>Panicoideae</taxon>
        <taxon>Panicodae</taxon>
        <taxon>Paniceae</taxon>
        <taxon>Panicinae</taxon>
        <taxon>Panicum</taxon>
        <taxon>Panicum sect. Panicum</taxon>
    </lineage>
</organism>
<evidence type="ECO:0000313" key="1">
    <source>
        <dbReference type="EMBL" id="RLM57837.1"/>
    </source>
</evidence>
<evidence type="ECO:0008006" key="3">
    <source>
        <dbReference type="Google" id="ProtNLM"/>
    </source>
</evidence>
<sequence>MRVFNDAIQKYGDKFSHPPQGKFYLVDSGYPNLPGYLAPYKSTKYHILSFDKTRCQEVKMSYLTMYILHFEMSLRGLSEY</sequence>
<reference evidence="2" key="1">
    <citation type="journal article" date="2019" name="Nat. Commun.">
        <title>The genome of broomcorn millet.</title>
        <authorList>
            <person name="Zou C."/>
            <person name="Miki D."/>
            <person name="Li D."/>
            <person name="Tang Q."/>
            <person name="Xiao L."/>
            <person name="Rajput S."/>
            <person name="Deng P."/>
            <person name="Jia W."/>
            <person name="Huang R."/>
            <person name="Zhang M."/>
            <person name="Sun Y."/>
            <person name="Hu J."/>
            <person name="Fu X."/>
            <person name="Schnable P.S."/>
            <person name="Li F."/>
            <person name="Zhang H."/>
            <person name="Feng B."/>
            <person name="Zhu X."/>
            <person name="Liu R."/>
            <person name="Schnable J.C."/>
            <person name="Zhu J.-K."/>
            <person name="Zhang H."/>
        </authorList>
    </citation>
    <scope>NUCLEOTIDE SEQUENCE [LARGE SCALE GENOMIC DNA]</scope>
</reference>
<keyword evidence="2" id="KW-1185">Reference proteome</keyword>